<feature type="compositionally biased region" description="Low complexity" evidence="1">
    <location>
        <begin position="236"/>
        <end position="250"/>
    </location>
</feature>
<protein>
    <submittedName>
        <fullName evidence="2">Uncharacterized protein</fullName>
    </submittedName>
</protein>
<comment type="caution">
    <text evidence="2">The sequence shown here is derived from an EMBL/GenBank/DDBJ whole genome shotgun (WGS) entry which is preliminary data.</text>
</comment>
<dbReference type="PANTHER" id="PTHR21780:SF0">
    <property type="entry name" value="TRANSMEMBRANE PROTEIN 209"/>
    <property type="match status" value="1"/>
</dbReference>
<feature type="region of interest" description="Disordered" evidence="1">
    <location>
        <begin position="221"/>
        <end position="258"/>
    </location>
</feature>
<reference evidence="2 3" key="1">
    <citation type="submission" date="2020-08" db="EMBL/GenBank/DDBJ databases">
        <title>Plant Genome Project.</title>
        <authorList>
            <person name="Zhang R.-G."/>
        </authorList>
    </citation>
    <scope>NUCLEOTIDE SEQUENCE [LARGE SCALE GENOMIC DNA]</scope>
    <source>
        <tissue evidence="2">Rhizome</tissue>
    </source>
</reference>
<dbReference type="Proteomes" id="UP000734854">
    <property type="component" value="Unassembled WGS sequence"/>
</dbReference>
<dbReference type="GO" id="GO:0016020">
    <property type="term" value="C:membrane"/>
    <property type="evidence" value="ECO:0007669"/>
    <property type="project" value="TreeGrafter"/>
</dbReference>
<dbReference type="PANTHER" id="PTHR21780">
    <property type="entry name" value="TRANSMEMBRANE PROTEIN 209"/>
    <property type="match status" value="1"/>
</dbReference>
<dbReference type="InterPro" id="IPR019176">
    <property type="entry name" value="Cytochrome_B561-rel"/>
</dbReference>
<evidence type="ECO:0000313" key="2">
    <source>
        <dbReference type="EMBL" id="KAG6518608.1"/>
    </source>
</evidence>
<dbReference type="EMBL" id="JACMSC010000006">
    <property type="protein sequence ID" value="KAG6518608.1"/>
    <property type="molecule type" value="Genomic_DNA"/>
</dbReference>
<evidence type="ECO:0000256" key="1">
    <source>
        <dbReference type="SAM" id="MobiDB-lite"/>
    </source>
</evidence>
<dbReference type="AlphaFoldDB" id="A0A8J5H2C1"/>
<proteinExistence type="predicted"/>
<keyword evidence="3" id="KW-1185">Reference proteome</keyword>
<feature type="compositionally biased region" description="Low complexity" evidence="1">
    <location>
        <begin position="299"/>
        <end position="308"/>
    </location>
</feature>
<organism evidence="2 3">
    <name type="scientific">Zingiber officinale</name>
    <name type="common">Ginger</name>
    <name type="synonym">Amomum zingiber</name>
    <dbReference type="NCBI Taxonomy" id="94328"/>
    <lineage>
        <taxon>Eukaryota</taxon>
        <taxon>Viridiplantae</taxon>
        <taxon>Streptophyta</taxon>
        <taxon>Embryophyta</taxon>
        <taxon>Tracheophyta</taxon>
        <taxon>Spermatophyta</taxon>
        <taxon>Magnoliopsida</taxon>
        <taxon>Liliopsida</taxon>
        <taxon>Zingiberales</taxon>
        <taxon>Zingiberaceae</taxon>
        <taxon>Zingiber</taxon>
    </lineage>
</organism>
<evidence type="ECO:0000313" key="3">
    <source>
        <dbReference type="Proteomes" id="UP000734854"/>
    </source>
</evidence>
<name>A0A8J5H2C1_ZINOF</name>
<feature type="region of interest" description="Disordered" evidence="1">
    <location>
        <begin position="299"/>
        <end position="339"/>
    </location>
</feature>
<accession>A0A8J5H2C1</accession>
<sequence>MCCSHPPRRESIATSQRSRLAMFRRNRGTKPLAGILRLSSVQPSMCIHMNKSMERTSKDVLATLEDQQWWRRGREERVVFPISSHYRFNQSIDIARFCLCSRVMIYHNYEIWEMMFGKFVIGPDLGLFRAGKSHRLQWNAARRTLRLLPIAPRPSPSFRGEDLSLLGLNTIPSESVSNIESNKKPPKSRSILASESLGPISRSTFSYTPYRESRIASDQLYSSSGKKATLSPMSPPSSQSQHVSPVSPWSRRSAGRAKGIQSEAMLEQYLAQVGEMYTEPTPVEATPSPPLRGFVIASPSSVTSQSTSGAARSTALRPARMSPGSHQKYSTSPKKREGDLPPPFSMEQMVEAFESLGIYPQIEVWRDHLRQWFSSMLINPLYRKIQTNHIQVAQTAASVGITITVSQIGIDSLNGSAPVNLSPITGTTEWLPTVTVDEDGLLHQLRASLLQARDGSISQTQFARMQQPQANSILPFIQACIDAITDHQRLKKLMKGELIKGLLPQSSVRAEYTVKRVRELAEGTCLKNYDYMGNGCANDKGDKKWNNELPTDSHLLLYLFCAFLEHPQWMLHVDPTSYSSAQYSKNPLFLGLLPPADRFPEKYVAVISGVPSVLHPGACILAIGKQSPLTFALYWDKKLQFSLQGRTALWDSILLLCHRIETSYGGVVRGVHLGSSALNILPVFNTDTEN</sequence>
<dbReference type="Pfam" id="PF09786">
    <property type="entry name" value="CytochromB561_N"/>
    <property type="match status" value="1"/>
</dbReference>
<gene>
    <name evidence="2" type="ORF">ZIOFF_022088</name>
</gene>